<dbReference type="InterPro" id="IPR053927">
    <property type="entry name" value="FlgK_helical"/>
</dbReference>
<keyword evidence="5" id="KW-0964">Secreted</keyword>
<dbReference type="NCBIfam" id="TIGR02492">
    <property type="entry name" value="flgK_ends"/>
    <property type="match status" value="1"/>
</dbReference>
<feature type="domain" description="Flagellar hook-associated protein FlgK helical" evidence="8">
    <location>
        <begin position="98"/>
        <end position="343"/>
    </location>
</feature>
<proteinExistence type="inferred from homology"/>
<dbReference type="RefSeq" id="WP_011372199.1">
    <property type="nucleotide sequence ID" value="NC_007575.1"/>
</dbReference>
<evidence type="ECO:0000256" key="5">
    <source>
        <dbReference type="ARBA" id="ARBA00022525"/>
    </source>
</evidence>
<dbReference type="GO" id="GO:0005198">
    <property type="term" value="F:structural molecule activity"/>
    <property type="evidence" value="ECO:0007669"/>
    <property type="project" value="InterPro"/>
</dbReference>
<name>Q30T36_SULDN</name>
<dbReference type="OrthoDB" id="9802553at2"/>
<evidence type="ECO:0000259" key="7">
    <source>
        <dbReference type="Pfam" id="PF06429"/>
    </source>
</evidence>
<dbReference type="eggNOG" id="COG1256">
    <property type="taxonomic scope" value="Bacteria"/>
</dbReference>
<dbReference type="Pfam" id="PF06429">
    <property type="entry name" value="Flg_bbr_C"/>
    <property type="match status" value="1"/>
</dbReference>
<protein>
    <recommendedName>
        <fullName evidence="4">Flagellar hook-associated protein 1</fullName>
    </recommendedName>
</protein>
<dbReference type="InterPro" id="IPR010930">
    <property type="entry name" value="Flg_bb/hook_C_dom"/>
</dbReference>
<dbReference type="KEGG" id="tdn:Suden_0566"/>
<dbReference type="PANTHER" id="PTHR30033">
    <property type="entry name" value="FLAGELLAR HOOK-ASSOCIATED PROTEIN 1"/>
    <property type="match status" value="1"/>
</dbReference>
<dbReference type="GO" id="GO:0005576">
    <property type="term" value="C:extracellular region"/>
    <property type="evidence" value="ECO:0007669"/>
    <property type="project" value="UniProtKB-SubCell"/>
</dbReference>
<dbReference type="PANTHER" id="PTHR30033:SF1">
    <property type="entry name" value="FLAGELLAR HOOK-ASSOCIATED PROTEIN 1"/>
    <property type="match status" value="1"/>
</dbReference>
<dbReference type="SUPFAM" id="SSF64518">
    <property type="entry name" value="Phase 1 flagellin"/>
    <property type="match status" value="1"/>
</dbReference>
<keyword evidence="6" id="KW-0975">Bacterial flagellum</keyword>
<dbReference type="STRING" id="326298.Suden_0566"/>
<keyword evidence="9" id="KW-0282">Flagellum</keyword>
<keyword evidence="10" id="KW-1185">Reference proteome</keyword>
<dbReference type="HOGENOM" id="CLU_012762_1_3_7"/>
<evidence type="ECO:0000256" key="1">
    <source>
        <dbReference type="ARBA" id="ARBA00004365"/>
    </source>
</evidence>
<dbReference type="AlphaFoldDB" id="Q30T36"/>
<dbReference type="eggNOG" id="COG1749">
    <property type="taxonomic scope" value="Bacteria"/>
</dbReference>
<keyword evidence="9" id="KW-0969">Cilium</keyword>
<evidence type="ECO:0000256" key="3">
    <source>
        <dbReference type="ARBA" id="ARBA00009677"/>
    </source>
</evidence>
<comment type="subcellular location">
    <subcellularLocation>
        <location evidence="1">Bacterial flagellum</location>
    </subcellularLocation>
    <subcellularLocation>
        <location evidence="2">Secreted</location>
    </subcellularLocation>
</comment>
<evidence type="ECO:0000259" key="8">
    <source>
        <dbReference type="Pfam" id="PF22638"/>
    </source>
</evidence>
<comment type="similarity">
    <text evidence="3">Belongs to the flagella basal body rod proteins family.</text>
</comment>
<evidence type="ECO:0000256" key="4">
    <source>
        <dbReference type="ARBA" id="ARBA00016244"/>
    </source>
</evidence>
<evidence type="ECO:0000256" key="6">
    <source>
        <dbReference type="ARBA" id="ARBA00023143"/>
    </source>
</evidence>
<gene>
    <name evidence="9" type="ordered locus">Suden_0566</name>
</gene>
<dbReference type="EMBL" id="CP000153">
    <property type="protein sequence ID" value="ABB43845.1"/>
    <property type="molecule type" value="Genomic_DNA"/>
</dbReference>
<sequence length="628" mass="68063">MGTSIFNSLSIGYSGLSAAQAGVSTTSHNITNAESEGYTRQRVVTAAATPVNMAPGNVGNGTQIMDIARIFDNFVYDRYTGISAEKEYSDFTKQTLETLSTYFPEIDGVGIKSDLQDYYNMWQTFADNPDNDAIKLSLAKQTEALSNGIISTQNKIYDLQSTLNTQLKVNVDEVNLLAKELSKINISIEVAEAGDTFTANDLRDKRNSIELSLAKLIGADSISGQINSNIIINSASNEKNGSYTLSVNGFNIVDGGTYHPIHISSDKNSNGFYELSYERQDGVLIAMDEKIPGGRIGAILDLRGDKIEGNSSGTPSNGTLQKVLDELNAFATTLIESTNNLYASSATKSMSSKNISINPTLPILDSNLNIRAGAFDIVIYDIDGNESARRVININNLTTMNGVAGSNSIQGQIIDQKDDNADANANNDIDDFMQFHWATYQGGGNALELVMDSSYGAKGYTFSIEDNLKTNQFDSGSNFAGALGLSRFFDGDSAKDIGLNSALRDNPTNIKAGKTSSSGDNTLALNMIQQQFENYSFEVGKLKYESTIYGMFDVVATEVGIRTKEAILNNQTITAQFNATELEYSSISKVSIDEELTNLIKYQTSYGAASKIITTIDQMMQTLLGIKQ</sequence>
<dbReference type="Proteomes" id="UP000002714">
    <property type="component" value="Chromosome"/>
</dbReference>
<evidence type="ECO:0000313" key="10">
    <source>
        <dbReference type="Proteomes" id="UP000002714"/>
    </source>
</evidence>
<dbReference type="Pfam" id="PF22638">
    <property type="entry name" value="FlgK_D1"/>
    <property type="match status" value="1"/>
</dbReference>
<organism evidence="9 10">
    <name type="scientific">Sulfurimonas denitrificans (strain ATCC 33889 / DSM 1251)</name>
    <name type="common">Thiomicrospira denitrificans (strain ATCC 33889 / DSM 1251)</name>
    <dbReference type="NCBI Taxonomy" id="326298"/>
    <lineage>
        <taxon>Bacteria</taxon>
        <taxon>Pseudomonadati</taxon>
        <taxon>Campylobacterota</taxon>
        <taxon>Epsilonproteobacteria</taxon>
        <taxon>Campylobacterales</taxon>
        <taxon>Sulfurimonadaceae</taxon>
        <taxon>Sulfurimonas</taxon>
    </lineage>
</organism>
<evidence type="ECO:0000313" key="9">
    <source>
        <dbReference type="EMBL" id="ABB43845.1"/>
    </source>
</evidence>
<dbReference type="PRINTS" id="PR01005">
    <property type="entry name" value="FLGHOOKAP1"/>
</dbReference>
<dbReference type="InterPro" id="IPR002371">
    <property type="entry name" value="FlgK"/>
</dbReference>
<dbReference type="GO" id="GO:0009424">
    <property type="term" value="C:bacterial-type flagellum hook"/>
    <property type="evidence" value="ECO:0007669"/>
    <property type="project" value="InterPro"/>
</dbReference>
<accession>Q30T36</accession>
<dbReference type="GO" id="GO:0044780">
    <property type="term" value="P:bacterial-type flagellum assembly"/>
    <property type="evidence" value="ECO:0007669"/>
    <property type="project" value="InterPro"/>
</dbReference>
<keyword evidence="9" id="KW-0966">Cell projection</keyword>
<reference evidence="9 10" key="1">
    <citation type="journal article" date="2008" name="Appl. Environ. Microbiol.">
        <title>Genome of the epsilonproteobacterial chemolithoautotroph Sulfurimonas denitrificans.</title>
        <authorList>
            <person name="Sievert S.M."/>
            <person name="Scott K.M."/>
            <person name="Klotz M.G."/>
            <person name="Chain P.S.G."/>
            <person name="Hauser L.J."/>
            <person name="Hemp J."/>
            <person name="Huegler M."/>
            <person name="Land M."/>
            <person name="Lapidus A."/>
            <person name="Larimer F.W."/>
            <person name="Lucas S."/>
            <person name="Malfatti S.A."/>
            <person name="Meyer F."/>
            <person name="Paulsen I.T."/>
            <person name="Ren Q."/>
            <person name="Simon J."/>
            <person name="Bailey K."/>
            <person name="Diaz E."/>
            <person name="Fitzpatrick K.A."/>
            <person name="Glover B."/>
            <person name="Gwatney N."/>
            <person name="Korajkic A."/>
            <person name="Long A."/>
            <person name="Mobberley J.M."/>
            <person name="Pantry S.N."/>
            <person name="Pazder G."/>
            <person name="Peterson S."/>
            <person name="Quintanilla J.D."/>
            <person name="Sprinkle R."/>
            <person name="Stephens J."/>
            <person name="Thomas P."/>
            <person name="Vaughn R."/>
            <person name="Weber M.J."/>
            <person name="Wooten L.L."/>
        </authorList>
    </citation>
    <scope>NUCLEOTIDE SEQUENCE [LARGE SCALE GENOMIC DNA]</scope>
    <source>
        <strain evidence="10">ATCC 33889 / DSM 1251</strain>
    </source>
</reference>
<evidence type="ECO:0000256" key="2">
    <source>
        <dbReference type="ARBA" id="ARBA00004613"/>
    </source>
</evidence>
<feature type="domain" description="Flagellar basal-body/hook protein C-terminal" evidence="7">
    <location>
        <begin position="584"/>
        <end position="625"/>
    </location>
</feature>